<dbReference type="EMBL" id="CAJVPK010003068">
    <property type="protein sequence ID" value="CAG8622885.1"/>
    <property type="molecule type" value="Genomic_DNA"/>
</dbReference>
<reference evidence="1" key="1">
    <citation type="submission" date="2021-06" db="EMBL/GenBank/DDBJ databases">
        <authorList>
            <person name="Kallberg Y."/>
            <person name="Tangrot J."/>
            <person name="Rosling A."/>
        </authorList>
    </citation>
    <scope>NUCLEOTIDE SEQUENCE</scope>
    <source>
        <strain evidence="1">AZ414A</strain>
    </source>
</reference>
<proteinExistence type="predicted"/>
<feature type="non-terminal residue" evidence="1">
    <location>
        <position position="1"/>
    </location>
</feature>
<keyword evidence="2" id="KW-1185">Reference proteome</keyword>
<dbReference type="Proteomes" id="UP000789706">
    <property type="component" value="Unassembled WGS sequence"/>
</dbReference>
<sequence>VIQSWTYLEGHMLVLENVNAGNFNDTVKCNILKSMMGGKYAPVLTNNAIQRLTQKKYQPYDTPDTYEVRIRLLLLGVTDNDAQVLGFLKSHLTVSQQSFYNTKIIEVPIIPQLVFPIPNTQKMIDETLVKQKTNYDVKIEKLRKEVQFSKIAKKSLSNLKIEEYYKNYYVAKYFNDLGIYSKKDLDLNYPEKPFQRPRTQQKVNFTRLEEKVDEIGNMLSHLNINNQFQKPVAKSNRTQQYYLFQLINSSILANEESNEGGYDKEKNI</sequence>
<protein>
    <submittedName>
        <fullName evidence="1">8341_t:CDS:1</fullName>
    </submittedName>
</protein>
<evidence type="ECO:0000313" key="2">
    <source>
        <dbReference type="Proteomes" id="UP000789706"/>
    </source>
</evidence>
<organism evidence="1 2">
    <name type="scientific">Diversispora eburnea</name>
    <dbReference type="NCBI Taxonomy" id="1213867"/>
    <lineage>
        <taxon>Eukaryota</taxon>
        <taxon>Fungi</taxon>
        <taxon>Fungi incertae sedis</taxon>
        <taxon>Mucoromycota</taxon>
        <taxon>Glomeromycotina</taxon>
        <taxon>Glomeromycetes</taxon>
        <taxon>Diversisporales</taxon>
        <taxon>Diversisporaceae</taxon>
        <taxon>Diversispora</taxon>
    </lineage>
</organism>
<name>A0A9N9D2K1_9GLOM</name>
<comment type="caution">
    <text evidence="1">The sequence shown here is derived from an EMBL/GenBank/DDBJ whole genome shotgun (WGS) entry which is preliminary data.</text>
</comment>
<gene>
    <name evidence="1" type="ORF">DEBURN_LOCUS10439</name>
</gene>
<accession>A0A9N9D2K1</accession>
<evidence type="ECO:0000313" key="1">
    <source>
        <dbReference type="EMBL" id="CAG8622885.1"/>
    </source>
</evidence>
<dbReference type="AlphaFoldDB" id="A0A9N9D2K1"/>